<dbReference type="PANTHER" id="PTHR46216:SF4">
    <property type="entry name" value="G-PROTEIN COUPLED RECEPTOR 37-LIKE 1"/>
    <property type="match status" value="1"/>
</dbReference>
<evidence type="ECO:0000256" key="15">
    <source>
        <dbReference type="RuleBase" id="RU000688"/>
    </source>
</evidence>
<keyword evidence="9 17" id="KW-0472">Membrane</keyword>
<dbReference type="Gene3D" id="1.20.1070.10">
    <property type="entry name" value="Rhodopsin 7-helix transmembrane proteins"/>
    <property type="match status" value="1"/>
</dbReference>
<accession>A0AAE0UPM7</accession>
<dbReference type="GO" id="GO:0042995">
    <property type="term" value="C:cell projection"/>
    <property type="evidence" value="ECO:0007669"/>
    <property type="project" value="UniProtKB-SubCell"/>
</dbReference>
<evidence type="ECO:0000256" key="16">
    <source>
        <dbReference type="SAM" id="MobiDB-lite"/>
    </source>
</evidence>
<feature type="compositionally biased region" description="Basic and acidic residues" evidence="16">
    <location>
        <begin position="102"/>
        <end position="115"/>
    </location>
</feature>
<dbReference type="GO" id="GO:0043410">
    <property type="term" value="P:positive regulation of MAPK cascade"/>
    <property type="evidence" value="ECO:0007669"/>
    <property type="project" value="TreeGrafter"/>
</dbReference>
<feature type="transmembrane region" description="Helical" evidence="17">
    <location>
        <begin position="350"/>
        <end position="372"/>
    </location>
</feature>
<dbReference type="SUPFAM" id="SSF81321">
    <property type="entry name" value="Family A G protein-coupled receptor-like"/>
    <property type="match status" value="1"/>
</dbReference>
<proteinExistence type="inferred from homology"/>
<reference evidence="19" key="1">
    <citation type="submission" date="2023-06" db="EMBL/GenBank/DDBJ databases">
        <title>Male Hemibagrus guttatus genome.</title>
        <authorList>
            <person name="Bian C."/>
        </authorList>
    </citation>
    <scope>NUCLEOTIDE SEQUENCE</scope>
    <source>
        <strain evidence="19">Male_cb2023</strain>
        <tissue evidence="19">Muscle</tissue>
    </source>
</reference>
<keyword evidence="13 15" id="KW-0807">Transducer</keyword>
<dbReference type="PROSITE" id="PS50262">
    <property type="entry name" value="G_PROTEIN_RECEP_F1_2"/>
    <property type="match status" value="1"/>
</dbReference>
<dbReference type="GO" id="GO:0007193">
    <property type="term" value="P:adenylate cyclase-inhibiting G protein-coupled receptor signaling pathway"/>
    <property type="evidence" value="ECO:0007669"/>
    <property type="project" value="TreeGrafter"/>
</dbReference>
<feature type="transmembrane region" description="Helical" evidence="17">
    <location>
        <begin position="429"/>
        <end position="454"/>
    </location>
</feature>
<evidence type="ECO:0000259" key="18">
    <source>
        <dbReference type="PROSITE" id="PS50262"/>
    </source>
</evidence>
<evidence type="ECO:0000256" key="3">
    <source>
        <dbReference type="ARBA" id="ARBA00022475"/>
    </source>
</evidence>
<evidence type="ECO:0000256" key="13">
    <source>
        <dbReference type="ARBA" id="ARBA00023224"/>
    </source>
</evidence>
<dbReference type="PROSITE" id="PS00237">
    <property type="entry name" value="G_PROTEIN_RECEP_F1_1"/>
    <property type="match status" value="1"/>
</dbReference>
<keyword evidence="7 17" id="KW-1133">Transmembrane helix</keyword>
<dbReference type="PRINTS" id="PR00237">
    <property type="entry name" value="GPCRRHODOPSN"/>
</dbReference>
<evidence type="ECO:0000256" key="8">
    <source>
        <dbReference type="ARBA" id="ARBA00023040"/>
    </source>
</evidence>
<feature type="transmembrane region" description="Helical" evidence="17">
    <location>
        <begin position="397"/>
        <end position="417"/>
    </location>
</feature>
<dbReference type="Proteomes" id="UP001274896">
    <property type="component" value="Unassembled WGS sequence"/>
</dbReference>
<evidence type="ECO:0000256" key="11">
    <source>
        <dbReference type="ARBA" id="ARBA00023170"/>
    </source>
</evidence>
<keyword evidence="3" id="KW-1003">Cell membrane</keyword>
<evidence type="ECO:0000256" key="17">
    <source>
        <dbReference type="SAM" id="Phobius"/>
    </source>
</evidence>
<evidence type="ECO:0000313" key="19">
    <source>
        <dbReference type="EMBL" id="KAK3512958.1"/>
    </source>
</evidence>
<evidence type="ECO:0000256" key="10">
    <source>
        <dbReference type="ARBA" id="ARBA00023157"/>
    </source>
</evidence>
<keyword evidence="4 15" id="KW-0812">Transmembrane</keyword>
<evidence type="ECO:0000256" key="7">
    <source>
        <dbReference type="ARBA" id="ARBA00022989"/>
    </source>
</evidence>
<keyword evidence="10" id="KW-1015">Disulfide bond</keyword>
<keyword evidence="8 15" id="KW-0297">G-protein coupled receptor</keyword>
<evidence type="ECO:0000313" key="20">
    <source>
        <dbReference type="Proteomes" id="UP001274896"/>
    </source>
</evidence>
<evidence type="ECO:0000256" key="5">
    <source>
        <dbReference type="ARBA" id="ARBA00022729"/>
    </source>
</evidence>
<feature type="region of interest" description="Disordered" evidence="16">
    <location>
        <begin position="77"/>
        <end position="128"/>
    </location>
</feature>
<dbReference type="GO" id="GO:0008528">
    <property type="term" value="F:G protein-coupled peptide receptor activity"/>
    <property type="evidence" value="ECO:0007669"/>
    <property type="project" value="TreeGrafter"/>
</dbReference>
<keyword evidence="5" id="KW-0732">Signal</keyword>
<evidence type="ECO:0000256" key="14">
    <source>
        <dbReference type="ARBA" id="ARBA00023273"/>
    </source>
</evidence>
<comment type="subcellular location">
    <subcellularLocation>
        <location evidence="2">Cell membrane</location>
        <topology evidence="2">Multi-pass membrane protein</topology>
    </subcellularLocation>
    <subcellularLocation>
        <location evidence="1">Cell projection</location>
    </subcellularLocation>
</comment>
<evidence type="ECO:0000256" key="6">
    <source>
        <dbReference type="ARBA" id="ARBA00022843"/>
    </source>
</evidence>
<dbReference type="PRINTS" id="PR01421">
    <property type="entry name" value="GPR37ORPHANR"/>
</dbReference>
<keyword evidence="12" id="KW-0325">Glycoprotein</keyword>
<comment type="similarity">
    <text evidence="15">Belongs to the G-protein coupled receptor 1 family.</text>
</comment>
<dbReference type="InterPro" id="IPR017452">
    <property type="entry name" value="GPCR_Rhodpsn_7TM"/>
</dbReference>
<dbReference type="InterPro" id="IPR000276">
    <property type="entry name" value="GPCR_Rhodpsn"/>
</dbReference>
<dbReference type="GO" id="GO:0005886">
    <property type="term" value="C:plasma membrane"/>
    <property type="evidence" value="ECO:0007669"/>
    <property type="project" value="UniProtKB-SubCell"/>
</dbReference>
<dbReference type="GO" id="GO:0043235">
    <property type="term" value="C:receptor complex"/>
    <property type="evidence" value="ECO:0007669"/>
    <property type="project" value="TreeGrafter"/>
</dbReference>
<keyword evidence="11 15" id="KW-0675">Receptor</keyword>
<feature type="domain" description="G-protein coupled receptors family 1 profile" evidence="18">
    <location>
        <begin position="172"/>
        <end position="453"/>
    </location>
</feature>
<comment type="caution">
    <text evidence="19">The sequence shown here is derived from an EMBL/GenBank/DDBJ whole genome shotgun (WGS) entry which is preliminary data.</text>
</comment>
<dbReference type="PANTHER" id="PTHR46216">
    <property type="entry name" value="PROSAPOSIN RECEPTOR GPR37 FAMILY MEMBER"/>
    <property type="match status" value="1"/>
</dbReference>
<gene>
    <name evidence="19" type="ORF">QTP70_033013</name>
</gene>
<dbReference type="AlphaFoldDB" id="A0AAE0UPM7"/>
<feature type="transmembrane region" description="Helical" evidence="17">
    <location>
        <begin position="153"/>
        <end position="181"/>
    </location>
</feature>
<feature type="transmembrane region" description="Helical" evidence="17">
    <location>
        <begin position="238"/>
        <end position="261"/>
    </location>
</feature>
<keyword evidence="14" id="KW-0966">Cell projection</keyword>
<keyword evidence="6" id="KW-0832">Ubl conjugation</keyword>
<sequence>MGETIRPYRDSPLPIASSEIKGGTLHNMTFLSGELRGETNIISLLPTIPFWWRPTEAASHDLLTLSHTGLLSASSALTHSSSIPGESMVTSQDGQRRRSPRGSKDGRSKPRAEHHEHRHPRPFDPDSYFTTPRVFNGSLLVHNPLYPVTGESYGAYAVMLLALVVFAVGVVANLAVTCAVWHNHFLQNARNCVLASLALWDLGVIFFCLPVVIFHELTKRRLMGDVSCRLVPFIEVRFILLLASVQAVTSLGVSTFSLCALSVDRFQTLTSSSSSSKTPESFGSIVSKLSVIWVGSLLLAVPELMIWRLETELSRVSRLPVDSCVRLPPSSPHFSESVYSLVMTYHESRMWWIFGCFFCLPLLFSFSCHLLTSQISDSTVSSSSCAASSSSSWSKKLVTMLAIIYGLFCLPEHAWNIGLTYAGVQVDGATLALLALIGQFLMFVRASATPILILSLCRSLGQSFVDCCCCCCEECLPNKPSAPSLVSSSVSSSSSSPVLEKEKKSQVDFEKKVKENLAAMAIGTPC</sequence>
<name>A0AAE0UPM7_9TELE</name>
<feature type="transmembrane region" description="Helical" evidence="17">
    <location>
        <begin position="193"/>
        <end position="218"/>
    </location>
</feature>
<dbReference type="EMBL" id="JAUCMX010000023">
    <property type="protein sequence ID" value="KAK3512958.1"/>
    <property type="molecule type" value="Genomic_DNA"/>
</dbReference>
<evidence type="ECO:0000256" key="9">
    <source>
        <dbReference type="ARBA" id="ARBA00023136"/>
    </source>
</evidence>
<evidence type="ECO:0000256" key="2">
    <source>
        <dbReference type="ARBA" id="ARBA00004651"/>
    </source>
</evidence>
<evidence type="ECO:0000256" key="4">
    <source>
        <dbReference type="ARBA" id="ARBA00022692"/>
    </source>
</evidence>
<evidence type="ECO:0000256" key="12">
    <source>
        <dbReference type="ARBA" id="ARBA00023180"/>
    </source>
</evidence>
<organism evidence="19 20">
    <name type="scientific">Hemibagrus guttatus</name>
    <dbReference type="NCBI Taxonomy" id="175788"/>
    <lineage>
        <taxon>Eukaryota</taxon>
        <taxon>Metazoa</taxon>
        <taxon>Chordata</taxon>
        <taxon>Craniata</taxon>
        <taxon>Vertebrata</taxon>
        <taxon>Euteleostomi</taxon>
        <taxon>Actinopterygii</taxon>
        <taxon>Neopterygii</taxon>
        <taxon>Teleostei</taxon>
        <taxon>Ostariophysi</taxon>
        <taxon>Siluriformes</taxon>
        <taxon>Bagridae</taxon>
        <taxon>Hemibagrus</taxon>
    </lineage>
</organism>
<evidence type="ECO:0000256" key="1">
    <source>
        <dbReference type="ARBA" id="ARBA00004316"/>
    </source>
</evidence>
<protein>
    <recommendedName>
        <fullName evidence="18">G-protein coupled receptors family 1 profile domain-containing protein</fullName>
    </recommendedName>
</protein>
<dbReference type="Pfam" id="PF00001">
    <property type="entry name" value="7tm_1"/>
    <property type="match status" value="1"/>
</dbReference>
<feature type="region of interest" description="Disordered" evidence="16">
    <location>
        <begin position="481"/>
        <end position="506"/>
    </location>
</feature>
<feature type="compositionally biased region" description="Low complexity" evidence="16">
    <location>
        <begin position="481"/>
        <end position="498"/>
    </location>
</feature>
<keyword evidence="20" id="KW-1185">Reference proteome</keyword>
<dbReference type="InterPro" id="IPR003909">
    <property type="entry name" value="GPR37_orph"/>
</dbReference>